<proteinExistence type="predicted"/>
<organism evidence="1 2">
    <name type="scientific">Arctium lappa</name>
    <name type="common">Greater burdock</name>
    <name type="synonym">Lappa major</name>
    <dbReference type="NCBI Taxonomy" id="4217"/>
    <lineage>
        <taxon>Eukaryota</taxon>
        <taxon>Viridiplantae</taxon>
        <taxon>Streptophyta</taxon>
        <taxon>Embryophyta</taxon>
        <taxon>Tracheophyta</taxon>
        <taxon>Spermatophyta</taxon>
        <taxon>Magnoliopsida</taxon>
        <taxon>eudicotyledons</taxon>
        <taxon>Gunneridae</taxon>
        <taxon>Pentapetalae</taxon>
        <taxon>asterids</taxon>
        <taxon>campanulids</taxon>
        <taxon>Asterales</taxon>
        <taxon>Asteraceae</taxon>
        <taxon>Carduoideae</taxon>
        <taxon>Cardueae</taxon>
        <taxon>Arctiinae</taxon>
        <taxon>Arctium</taxon>
    </lineage>
</organism>
<protein>
    <submittedName>
        <fullName evidence="1">Uncharacterized protein</fullName>
    </submittedName>
</protein>
<reference evidence="1 2" key="2">
    <citation type="journal article" date="2022" name="Mol. Ecol. Resour.">
        <title>The genomes of chicory, endive, great burdock and yacon provide insights into Asteraceae paleo-polyploidization history and plant inulin production.</title>
        <authorList>
            <person name="Fan W."/>
            <person name="Wang S."/>
            <person name="Wang H."/>
            <person name="Wang A."/>
            <person name="Jiang F."/>
            <person name="Liu H."/>
            <person name="Zhao H."/>
            <person name="Xu D."/>
            <person name="Zhang Y."/>
        </authorList>
    </citation>
    <scope>NUCLEOTIDE SEQUENCE [LARGE SCALE GENOMIC DNA]</scope>
    <source>
        <strain evidence="2">cv. Niubang</strain>
    </source>
</reference>
<gene>
    <name evidence="1" type="ORF">L6452_33974</name>
</gene>
<sequence length="349" mass="38857">MLPCSPHTIYLSPYYLQHRQHNTQKIMGSVSKEILHDVPPYIRVYKDGTIERLVGTDVVPPTFDSVTGVTSKDLLISPKTAVSARLYRPPLTSTTQKLPLLIYFHGGAFCIASPSYPKYHRSLNNLVSESRVVAVSVDYRLAPEHPLPAAFHDAWDALRWVSSHVPGTGTGTDNWIKENVDFDRVFLAGDSAGATIAHHLAIRVGSKPDPGVAFKISGIILINPYFWGKDPIGSEVKDSMRKTMVDNWWQFVCPPDSRLGLDDPLINPVGDGAPDLSGLGCGRVMVTVAEKDILRDRGCLYYERLVKSKWEGKAEMMEIEGEDHVFHIFNPDGDKAVNMMKRLATFINQ</sequence>
<keyword evidence="2" id="KW-1185">Reference proteome</keyword>
<evidence type="ECO:0000313" key="2">
    <source>
        <dbReference type="Proteomes" id="UP001055879"/>
    </source>
</evidence>
<dbReference type="EMBL" id="CM042058">
    <property type="protein sequence ID" value="KAI3684748.1"/>
    <property type="molecule type" value="Genomic_DNA"/>
</dbReference>
<accession>A0ACB8YH37</accession>
<evidence type="ECO:0000313" key="1">
    <source>
        <dbReference type="EMBL" id="KAI3684748.1"/>
    </source>
</evidence>
<dbReference type="Proteomes" id="UP001055879">
    <property type="component" value="Linkage Group LG12"/>
</dbReference>
<reference evidence="2" key="1">
    <citation type="journal article" date="2022" name="Mol. Ecol. Resour.">
        <title>The genomes of chicory, endive, great burdock and yacon provide insights into Asteraceae palaeo-polyploidization history and plant inulin production.</title>
        <authorList>
            <person name="Fan W."/>
            <person name="Wang S."/>
            <person name="Wang H."/>
            <person name="Wang A."/>
            <person name="Jiang F."/>
            <person name="Liu H."/>
            <person name="Zhao H."/>
            <person name="Xu D."/>
            <person name="Zhang Y."/>
        </authorList>
    </citation>
    <scope>NUCLEOTIDE SEQUENCE [LARGE SCALE GENOMIC DNA]</scope>
    <source>
        <strain evidence="2">cv. Niubang</strain>
    </source>
</reference>
<comment type="caution">
    <text evidence="1">The sequence shown here is derived from an EMBL/GenBank/DDBJ whole genome shotgun (WGS) entry which is preliminary data.</text>
</comment>
<name>A0ACB8YH37_ARCLA</name>